<keyword evidence="2" id="KW-1185">Reference proteome</keyword>
<dbReference type="HOGENOM" id="CLU_3018368_0_0_1"/>
<protein>
    <submittedName>
        <fullName evidence="1">Uncharacterized protein</fullName>
    </submittedName>
</protein>
<dbReference type="EMBL" id="JH598056">
    <property type="status" value="NOT_ANNOTATED_CDS"/>
    <property type="molecule type" value="Genomic_DNA"/>
</dbReference>
<accession>M4BZ66</accession>
<dbReference type="VEuPathDB" id="FungiDB:HpaG811889"/>
<dbReference type="EnsemblProtists" id="HpaT811889">
    <property type="protein sequence ID" value="HpaP811889"/>
    <property type="gene ID" value="HpaG811889"/>
</dbReference>
<evidence type="ECO:0000313" key="1">
    <source>
        <dbReference type="EnsemblProtists" id="HpaP811889"/>
    </source>
</evidence>
<reference evidence="1" key="2">
    <citation type="submission" date="2015-06" db="UniProtKB">
        <authorList>
            <consortium name="EnsemblProtists"/>
        </authorList>
    </citation>
    <scope>IDENTIFICATION</scope>
    <source>
        <strain evidence="1">Emoy2</strain>
    </source>
</reference>
<proteinExistence type="predicted"/>
<evidence type="ECO:0000313" key="2">
    <source>
        <dbReference type="Proteomes" id="UP000011713"/>
    </source>
</evidence>
<sequence length="56" mass="6518">MERRDTCPIIVRGLTHGLPLFLLRAFNHIDTLNESFLSVRLLLIYFMHWTSCSVGI</sequence>
<organism evidence="1 2">
    <name type="scientific">Hyaloperonospora arabidopsidis (strain Emoy2)</name>
    <name type="common">Downy mildew agent</name>
    <name type="synonym">Peronospora arabidopsidis</name>
    <dbReference type="NCBI Taxonomy" id="559515"/>
    <lineage>
        <taxon>Eukaryota</taxon>
        <taxon>Sar</taxon>
        <taxon>Stramenopiles</taxon>
        <taxon>Oomycota</taxon>
        <taxon>Peronosporomycetes</taxon>
        <taxon>Peronosporales</taxon>
        <taxon>Peronosporaceae</taxon>
        <taxon>Hyaloperonospora</taxon>
    </lineage>
</organism>
<dbReference type="Proteomes" id="UP000011713">
    <property type="component" value="Unassembled WGS sequence"/>
</dbReference>
<dbReference type="AlphaFoldDB" id="M4BZ66"/>
<dbReference type="InParanoid" id="M4BZ66"/>
<name>M4BZ66_HYAAE</name>
<reference evidence="2" key="1">
    <citation type="journal article" date="2010" name="Science">
        <title>Signatures of adaptation to obligate biotrophy in the Hyaloperonospora arabidopsidis genome.</title>
        <authorList>
            <person name="Baxter L."/>
            <person name="Tripathy S."/>
            <person name="Ishaque N."/>
            <person name="Boot N."/>
            <person name="Cabral A."/>
            <person name="Kemen E."/>
            <person name="Thines M."/>
            <person name="Ah-Fong A."/>
            <person name="Anderson R."/>
            <person name="Badejoko W."/>
            <person name="Bittner-Eddy P."/>
            <person name="Boore J.L."/>
            <person name="Chibucos M.C."/>
            <person name="Coates M."/>
            <person name="Dehal P."/>
            <person name="Delehaunty K."/>
            <person name="Dong S."/>
            <person name="Downton P."/>
            <person name="Dumas B."/>
            <person name="Fabro G."/>
            <person name="Fronick C."/>
            <person name="Fuerstenberg S.I."/>
            <person name="Fulton L."/>
            <person name="Gaulin E."/>
            <person name="Govers F."/>
            <person name="Hughes L."/>
            <person name="Humphray S."/>
            <person name="Jiang R.H."/>
            <person name="Judelson H."/>
            <person name="Kamoun S."/>
            <person name="Kyung K."/>
            <person name="Meijer H."/>
            <person name="Minx P."/>
            <person name="Morris P."/>
            <person name="Nelson J."/>
            <person name="Phuntumart V."/>
            <person name="Qutob D."/>
            <person name="Rehmany A."/>
            <person name="Rougon-Cardoso A."/>
            <person name="Ryden P."/>
            <person name="Torto-Alalibo T."/>
            <person name="Studholme D."/>
            <person name="Wang Y."/>
            <person name="Win J."/>
            <person name="Wood J."/>
            <person name="Clifton S.W."/>
            <person name="Rogers J."/>
            <person name="Van den Ackerveken G."/>
            <person name="Jones J.D."/>
            <person name="McDowell J.M."/>
            <person name="Beynon J."/>
            <person name="Tyler B.M."/>
        </authorList>
    </citation>
    <scope>NUCLEOTIDE SEQUENCE [LARGE SCALE GENOMIC DNA]</scope>
    <source>
        <strain evidence="2">Emoy2</strain>
    </source>
</reference>